<evidence type="ECO:0000313" key="4">
    <source>
        <dbReference type="Proteomes" id="UP000321085"/>
    </source>
</evidence>
<evidence type="ECO:0000256" key="2">
    <source>
        <dbReference type="SAM" id="SignalP"/>
    </source>
</evidence>
<gene>
    <name evidence="3" type="ORF">MAE02_28850</name>
</gene>
<keyword evidence="4" id="KW-1185">Reference proteome</keyword>
<evidence type="ECO:0000313" key="3">
    <source>
        <dbReference type="EMBL" id="GEO15189.1"/>
    </source>
</evidence>
<feature type="chain" id="PRO_5022050601" description="DUF1772 domain-containing protein" evidence="2">
    <location>
        <begin position="26"/>
        <end position="158"/>
    </location>
</feature>
<dbReference type="Proteomes" id="UP000321085">
    <property type="component" value="Unassembled WGS sequence"/>
</dbReference>
<sequence>MSKALKVCSVAALVLSALSLGPSFAHVLEAPPRLMVWSPELWRDATVFNGQFRLFALVGAPIDLGAILAAAILAGVLRKEREPFRWALAGAVLLTLGLVVWFGWVAPANSVLATWVPGPIPDDFNAVRHRWETGHMAVAALKLIGFIAIVLSVVRTSR</sequence>
<keyword evidence="1" id="KW-0472">Membrane</keyword>
<organism evidence="3 4">
    <name type="scientific">Microvirga aerophila</name>
    <dbReference type="NCBI Taxonomy" id="670291"/>
    <lineage>
        <taxon>Bacteria</taxon>
        <taxon>Pseudomonadati</taxon>
        <taxon>Pseudomonadota</taxon>
        <taxon>Alphaproteobacteria</taxon>
        <taxon>Hyphomicrobiales</taxon>
        <taxon>Methylobacteriaceae</taxon>
        <taxon>Microvirga</taxon>
    </lineage>
</organism>
<keyword evidence="2" id="KW-0732">Signal</keyword>
<feature type="transmembrane region" description="Helical" evidence="1">
    <location>
        <begin position="52"/>
        <end position="74"/>
    </location>
</feature>
<feature type="transmembrane region" description="Helical" evidence="1">
    <location>
        <begin position="86"/>
        <end position="106"/>
    </location>
</feature>
<dbReference type="RefSeq" id="WP_114185916.1">
    <property type="nucleotide sequence ID" value="NZ_BJYU01000037.1"/>
</dbReference>
<dbReference type="AlphaFoldDB" id="A0A512BT65"/>
<feature type="signal peptide" evidence="2">
    <location>
        <begin position="1"/>
        <end position="25"/>
    </location>
</feature>
<dbReference type="EMBL" id="BJYU01000037">
    <property type="protein sequence ID" value="GEO15189.1"/>
    <property type="molecule type" value="Genomic_DNA"/>
</dbReference>
<protein>
    <recommendedName>
        <fullName evidence="5">DUF1772 domain-containing protein</fullName>
    </recommendedName>
</protein>
<evidence type="ECO:0000256" key="1">
    <source>
        <dbReference type="SAM" id="Phobius"/>
    </source>
</evidence>
<evidence type="ECO:0008006" key="5">
    <source>
        <dbReference type="Google" id="ProtNLM"/>
    </source>
</evidence>
<keyword evidence="1" id="KW-1133">Transmembrane helix</keyword>
<dbReference type="OrthoDB" id="8277996at2"/>
<name>A0A512BT65_9HYPH</name>
<accession>A0A512BT65</accession>
<feature type="transmembrane region" description="Helical" evidence="1">
    <location>
        <begin position="134"/>
        <end position="154"/>
    </location>
</feature>
<keyword evidence="1" id="KW-0812">Transmembrane</keyword>
<reference evidence="3 4" key="1">
    <citation type="submission" date="2019-07" db="EMBL/GenBank/DDBJ databases">
        <title>Whole genome shotgun sequence of Microvirga aerophila NBRC 106136.</title>
        <authorList>
            <person name="Hosoyama A."/>
            <person name="Uohara A."/>
            <person name="Ohji S."/>
            <person name="Ichikawa N."/>
        </authorList>
    </citation>
    <scope>NUCLEOTIDE SEQUENCE [LARGE SCALE GENOMIC DNA]</scope>
    <source>
        <strain evidence="3 4">NBRC 106136</strain>
    </source>
</reference>
<proteinExistence type="predicted"/>
<comment type="caution">
    <text evidence="3">The sequence shown here is derived from an EMBL/GenBank/DDBJ whole genome shotgun (WGS) entry which is preliminary data.</text>
</comment>